<dbReference type="AlphaFoldDB" id="A0A0U2WXV6"/>
<dbReference type="KEGG" id="ptn:PTRA_a1994"/>
<keyword evidence="1" id="KW-1133">Transmembrane helix</keyword>
<keyword evidence="1" id="KW-0472">Membrane</keyword>
<dbReference type="EMBL" id="CP011034">
    <property type="protein sequence ID" value="ALS33128.1"/>
    <property type="molecule type" value="Genomic_DNA"/>
</dbReference>
<name>A0A0U2WXV6_9GAMM</name>
<accession>A0A0U2WXV6</accession>
<protein>
    <submittedName>
        <fullName evidence="2">Uncharacterized protein</fullName>
    </submittedName>
</protein>
<organism evidence="2">
    <name type="scientific">Pseudoalteromonas translucida KMM 520</name>
    <dbReference type="NCBI Taxonomy" id="1315283"/>
    <lineage>
        <taxon>Bacteria</taxon>
        <taxon>Pseudomonadati</taxon>
        <taxon>Pseudomonadota</taxon>
        <taxon>Gammaproteobacteria</taxon>
        <taxon>Alteromonadales</taxon>
        <taxon>Pseudoalteromonadaceae</taxon>
        <taxon>Pseudoalteromonas</taxon>
    </lineage>
</organism>
<keyword evidence="1" id="KW-0812">Transmembrane</keyword>
<sequence>MQTRLHAIYAIYAWATRSASLAGLGGLLLRTVPKNTKNFMYIPSLFKLLF</sequence>
<dbReference type="Proteomes" id="UP000065261">
    <property type="component" value="Chromosome I"/>
</dbReference>
<evidence type="ECO:0000313" key="3">
    <source>
        <dbReference type="Proteomes" id="UP000065261"/>
    </source>
</evidence>
<reference evidence="2 3" key="1">
    <citation type="submission" date="2015-03" db="EMBL/GenBank/DDBJ databases">
        <authorList>
            <person name="Murphy D."/>
        </authorList>
    </citation>
    <scope>NUCLEOTIDE SEQUENCE [LARGE SCALE GENOMIC DNA]</scope>
    <source>
        <strain evidence="2 3">KMM 520</strain>
    </source>
</reference>
<feature type="transmembrane region" description="Helical" evidence="1">
    <location>
        <begin position="6"/>
        <end position="29"/>
    </location>
</feature>
<evidence type="ECO:0000313" key="2">
    <source>
        <dbReference type="EMBL" id="ALS33128.1"/>
    </source>
</evidence>
<gene>
    <name evidence="2" type="ORF">PTRA_a1994</name>
</gene>
<proteinExistence type="predicted"/>
<evidence type="ECO:0000256" key="1">
    <source>
        <dbReference type="SAM" id="Phobius"/>
    </source>
</evidence>